<organism evidence="1 2">
    <name type="scientific">Solanum bulbocastanum</name>
    <name type="common">Wild potato</name>
    <dbReference type="NCBI Taxonomy" id="147425"/>
    <lineage>
        <taxon>Eukaryota</taxon>
        <taxon>Viridiplantae</taxon>
        <taxon>Streptophyta</taxon>
        <taxon>Embryophyta</taxon>
        <taxon>Tracheophyta</taxon>
        <taxon>Spermatophyta</taxon>
        <taxon>Magnoliopsida</taxon>
        <taxon>eudicotyledons</taxon>
        <taxon>Gunneridae</taxon>
        <taxon>Pentapetalae</taxon>
        <taxon>asterids</taxon>
        <taxon>lamiids</taxon>
        <taxon>Solanales</taxon>
        <taxon>Solanaceae</taxon>
        <taxon>Solanoideae</taxon>
        <taxon>Solaneae</taxon>
        <taxon>Solanum</taxon>
    </lineage>
</organism>
<keyword evidence="2" id="KW-1185">Reference proteome</keyword>
<reference evidence="1 2" key="1">
    <citation type="submission" date="2024-02" db="EMBL/GenBank/DDBJ databases">
        <title>de novo genome assembly of Solanum bulbocastanum strain 11H21.</title>
        <authorList>
            <person name="Hosaka A.J."/>
        </authorList>
    </citation>
    <scope>NUCLEOTIDE SEQUENCE [LARGE SCALE GENOMIC DNA]</scope>
    <source>
        <tissue evidence="1">Young leaves</tissue>
    </source>
</reference>
<dbReference type="EMBL" id="JBANQN010000003">
    <property type="protein sequence ID" value="KAK6793910.1"/>
    <property type="molecule type" value="Genomic_DNA"/>
</dbReference>
<gene>
    <name evidence="1" type="ORF">RDI58_007363</name>
</gene>
<accession>A0AAN8TTW5</accession>
<dbReference type="AlphaFoldDB" id="A0AAN8TTW5"/>
<evidence type="ECO:0000313" key="2">
    <source>
        <dbReference type="Proteomes" id="UP001371456"/>
    </source>
</evidence>
<dbReference type="Proteomes" id="UP001371456">
    <property type="component" value="Unassembled WGS sequence"/>
</dbReference>
<comment type="caution">
    <text evidence="1">The sequence shown here is derived from an EMBL/GenBank/DDBJ whole genome shotgun (WGS) entry which is preliminary data.</text>
</comment>
<name>A0AAN8TTW5_SOLBU</name>
<protein>
    <submittedName>
        <fullName evidence="1">Uncharacterized protein</fullName>
    </submittedName>
</protein>
<proteinExistence type="predicted"/>
<sequence>MLPNFYQRLEKSGWICFAPESCETNEQCGEGILCQPHGDQYVNKIVSQGQNVPWAITKVRIQCTDLMAEARTRMSIVCSRISPCGNISNILVLQP</sequence>
<evidence type="ECO:0000313" key="1">
    <source>
        <dbReference type="EMBL" id="KAK6793910.1"/>
    </source>
</evidence>